<dbReference type="PANTHER" id="PTHR40055">
    <property type="entry name" value="TRANSCRIPTIONAL REGULATOR YGIV-RELATED"/>
    <property type="match status" value="1"/>
</dbReference>
<dbReference type="InterPro" id="IPR050908">
    <property type="entry name" value="SmbC-like"/>
</dbReference>
<dbReference type="InterPro" id="IPR009057">
    <property type="entry name" value="Homeodomain-like_sf"/>
</dbReference>
<dbReference type="SUPFAM" id="SSF46689">
    <property type="entry name" value="Homeodomain-like"/>
    <property type="match status" value="2"/>
</dbReference>
<keyword evidence="3" id="KW-0804">Transcription</keyword>
<protein>
    <submittedName>
        <fullName evidence="5">HTH-type transcriptional regulator</fullName>
    </submittedName>
</protein>
<dbReference type="PROSITE" id="PS01124">
    <property type="entry name" value="HTH_ARAC_FAMILY_2"/>
    <property type="match status" value="1"/>
</dbReference>
<organism evidence="5 6">
    <name type="scientific">Sulfurospirillum multivorans (strain DM 12446 / JCM 15788 / NBRC 109480)</name>
    <dbReference type="NCBI Taxonomy" id="1150621"/>
    <lineage>
        <taxon>Bacteria</taxon>
        <taxon>Pseudomonadati</taxon>
        <taxon>Campylobacterota</taxon>
        <taxon>Epsilonproteobacteria</taxon>
        <taxon>Campylobacterales</taxon>
        <taxon>Sulfurospirillaceae</taxon>
        <taxon>Sulfurospirillum</taxon>
    </lineage>
</organism>
<dbReference type="Gene3D" id="1.10.10.60">
    <property type="entry name" value="Homeodomain-like"/>
    <property type="match status" value="2"/>
</dbReference>
<feature type="domain" description="HTH araC/xylS-type" evidence="4">
    <location>
        <begin position="14"/>
        <end position="111"/>
    </location>
</feature>
<evidence type="ECO:0000313" key="5">
    <source>
        <dbReference type="EMBL" id="AHJ11350.1"/>
    </source>
</evidence>
<dbReference type="Gene3D" id="3.20.80.10">
    <property type="entry name" value="Regulatory factor, effector binding domain"/>
    <property type="match status" value="1"/>
</dbReference>
<keyword evidence="1" id="KW-0805">Transcription regulation</keyword>
<gene>
    <name evidence="5" type="ORF">SMUL_0063</name>
</gene>
<evidence type="ECO:0000256" key="1">
    <source>
        <dbReference type="ARBA" id="ARBA00023015"/>
    </source>
</evidence>
<name>A0AA86DY65_SULMK</name>
<dbReference type="SMART" id="SM00871">
    <property type="entry name" value="AraC_E_bind"/>
    <property type="match status" value="1"/>
</dbReference>
<sequence length="281" mass="32321">MKEITKEDYVHSVYKVIFYIEANYAQELTLEELAKVAGFSKYHFHRIFRAVSGENIGDYIRRIRLQGTTWKLKIEPKITQIALDSGYETNASFTKAFKKHFGMSPRAFADQLKAKKGVVMVAPKVVNVEPIAVLYVRKTGSYATSACEAWNVLMPFAYEQKMKFHKKIMDKETMHFGIGHDNPNLIEPDLLRYDACISCNDVSVESKGEVFRKVMEGGKCAVFLHKGAYENLKATYDEIGQWIVQSGVKLRDKPIFEKYLNRDPRRTKPENLRTEIYVPIA</sequence>
<dbReference type="KEGG" id="smul:SMUL_0063"/>
<dbReference type="Pfam" id="PF12833">
    <property type="entry name" value="HTH_18"/>
    <property type="match status" value="1"/>
</dbReference>
<evidence type="ECO:0000313" key="6">
    <source>
        <dbReference type="Proteomes" id="UP000019322"/>
    </source>
</evidence>
<dbReference type="Pfam" id="PF06445">
    <property type="entry name" value="GyrI-like"/>
    <property type="match status" value="1"/>
</dbReference>
<evidence type="ECO:0000256" key="3">
    <source>
        <dbReference type="ARBA" id="ARBA00023163"/>
    </source>
</evidence>
<dbReference type="InterPro" id="IPR020449">
    <property type="entry name" value="Tscrpt_reg_AraC-type_HTH"/>
</dbReference>
<dbReference type="InterPro" id="IPR018062">
    <property type="entry name" value="HTH_AraC-typ_CS"/>
</dbReference>
<dbReference type="InterPro" id="IPR018060">
    <property type="entry name" value="HTH_AraC"/>
</dbReference>
<dbReference type="EMBL" id="CP007201">
    <property type="protein sequence ID" value="AHJ11350.1"/>
    <property type="molecule type" value="Genomic_DNA"/>
</dbReference>
<accession>A0AA86DY65</accession>
<dbReference type="InterPro" id="IPR010499">
    <property type="entry name" value="AraC_E-bd"/>
</dbReference>
<dbReference type="Proteomes" id="UP000019322">
    <property type="component" value="Chromosome"/>
</dbReference>
<dbReference type="SUPFAM" id="SSF55136">
    <property type="entry name" value="Probable bacterial effector-binding domain"/>
    <property type="match status" value="1"/>
</dbReference>
<dbReference type="InterPro" id="IPR029442">
    <property type="entry name" value="GyrI-like"/>
</dbReference>
<evidence type="ECO:0000259" key="4">
    <source>
        <dbReference type="PROSITE" id="PS01124"/>
    </source>
</evidence>
<evidence type="ECO:0000256" key="2">
    <source>
        <dbReference type="ARBA" id="ARBA00023125"/>
    </source>
</evidence>
<dbReference type="PROSITE" id="PS00041">
    <property type="entry name" value="HTH_ARAC_FAMILY_1"/>
    <property type="match status" value="1"/>
</dbReference>
<dbReference type="AlphaFoldDB" id="A0AA86DY65"/>
<dbReference type="GO" id="GO:0003700">
    <property type="term" value="F:DNA-binding transcription factor activity"/>
    <property type="evidence" value="ECO:0007669"/>
    <property type="project" value="InterPro"/>
</dbReference>
<proteinExistence type="predicted"/>
<dbReference type="SMART" id="SM00342">
    <property type="entry name" value="HTH_ARAC"/>
    <property type="match status" value="1"/>
</dbReference>
<reference evidence="5 6" key="1">
    <citation type="journal article" date="2014" name="Environ. Microbiol.">
        <title>Insights into organohalide respiration and the versatile catabolism of Sulfurospirillum multivorans gained from comparative genomics and physiological studies.</title>
        <authorList>
            <person name="Goris T."/>
            <person name="Schubert T."/>
            <person name="Gadkari J."/>
            <person name="Wubet T."/>
            <person name="Tarkka M."/>
            <person name="Buscot F."/>
            <person name="Adrian L."/>
            <person name="Diekert G."/>
        </authorList>
    </citation>
    <scope>NUCLEOTIDE SEQUENCE [LARGE SCALE GENOMIC DNA]</scope>
    <source>
        <strain evidence="6">DM 12446 / JCM 15788 / NBRC 109480</strain>
    </source>
</reference>
<dbReference type="InterPro" id="IPR011256">
    <property type="entry name" value="Reg_factor_effector_dom_sf"/>
</dbReference>
<keyword evidence="2" id="KW-0238">DNA-binding</keyword>
<dbReference type="GO" id="GO:0043565">
    <property type="term" value="F:sequence-specific DNA binding"/>
    <property type="evidence" value="ECO:0007669"/>
    <property type="project" value="InterPro"/>
</dbReference>
<dbReference type="PRINTS" id="PR00032">
    <property type="entry name" value="HTHARAC"/>
</dbReference>
<dbReference type="PANTHER" id="PTHR40055:SF1">
    <property type="entry name" value="TRANSCRIPTIONAL REGULATOR YGIV-RELATED"/>
    <property type="match status" value="1"/>
</dbReference>
<dbReference type="RefSeq" id="WP_025343275.1">
    <property type="nucleotide sequence ID" value="NZ_CP007201.1"/>
</dbReference>